<sequence>MTTDYESNPAIINLRNYLRIRSVHPNVNYDDCITYIRGQASEIGLPVHVYEPRPKKPVAVITWEGTEPSLPSILLNSHMDVVPVFEKSWTYPPFEAHLKDGFIYGRGVQDMKSVAVQYLECVKRLKAKGIRLKRTVHLSFVPDEEIGGEPGMGQFVKTDDFKKLNVGFALDEGIGSATDEYQIFSGERTIWHLKVVCPGKSGHGSLLLPDNNGEKLRYMIDKLMDIRSESKKQLADHPEWTIGDVTTVNLTMLSGGIQSNVVPEKLTATFDIRIALSVDQKQFEDTIKRWCVEAGNGVTYEFEQKDPYVVPTKCDDSNSYWLAFKAAADQLKITLKQCTFPGGTDSRYLRELNIPAIGFSPMNRTVPGLHEHDEHLSAEVFLRGIELYEAIIPAVANVE</sequence>
<feature type="binding site" evidence="10">
    <location>
        <position position="370"/>
    </location>
    <ligand>
        <name>Zn(2+)</name>
        <dbReference type="ChEBI" id="CHEBI:29105"/>
        <label>2</label>
    </ligand>
</feature>
<dbReference type="PANTHER" id="PTHR45892">
    <property type="entry name" value="AMINOACYLASE-1"/>
    <property type="match status" value="1"/>
</dbReference>
<comment type="similarity">
    <text evidence="2">Belongs to the peptidase M20A family.</text>
</comment>
<keyword evidence="4" id="KW-0963">Cytoplasm</keyword>
<feature type="binding site" evidence="10">
    <location>
        <position position="172"/>
    </location>
    <ligand>
        <name>Zn(2+)</name>
        <dbReference type="ChEBI" id="CHEBI:29105"/>
        <label>1</label>
    </ligand>
</feature>
<dbReference type="OrthoDB" id="3064516at2759"/>
<dbReference type="Gene3D" id="1.10.150.900">
    <property type="match status" value="1"/>
</dbReference>
<dbReference type="PANTHER" id="PTHR45892:SF1">
    <property type="entry name" value="AMINOACYLASE-1"/>
    <property type="match status" value="1"/>
</dbReference>
<dbReference type="InterPro" id="IPR010159">
    <property type="entry name" value="N-acyl_aa_amidohydrolase"/>
</dbReference>
<evidence type="ECO:0000256" key="9">
    <source>
        <dbReference type="PIRSR" id="PIRSR036696-1"/>
    </source>
</evidence>
<dbReference type="Gene3D" id="3.30.70.360">
    <property type="match status" value="1"/>
</dbReference>
<comment type="caution">
    <text evidence="12">The sequence shown here is derived from an EMBL/GenBank/DDBJ whole genome shotgun (WGS) entry which is preliminary data.</text>
</comment>
<feature type="binding site" evidence="10">
    <location>
        <position position="78"/>
    </location>
    <ligand>
        <name>Zn(2+)</name>
        <dbReference type="ChEBI" id="CHEBI:29105"/>
        <label>1</label>
    </ligand>
</feature>
<evidence type="ECO:0000256" key="3">
    <source>
        <dbReference type="ARBA" id="ARBA00011913"/>
    </source>
</evidence>
<reference evidence="12 13" key="1">
    <citation type="submission" date="2020-04" db="EMBL/GenBank/DDBJ databases">
        <authorList>
            <person name="Wallbank WR R."/>
            <person name="Pardo Diaz C."/>
            <person name="Kozak K."/>
            <person name="Martin S."/>
            <person name="Jiggins C."/>
            <person name="Moest M."/>
            <person name="Warren A I."/>
            <person name="Byers J.R.P. K."/>
            <person name="Montejo-Kovacevich G."/>
            <person name="Yen C E."/>
        </authorList>
    </citation>
    <scope>NUCLEOTIDE SEQUENCE [LARGE SCALE GENOMIC DNA]</scope>
</reference>
<dbReference type="Pfam" id="PF01546">
    <property type="entry name" value="Peptidase_M20"/>
    <property type="match status" value="1"/>
</dbReference>
<feature type="active site" evidence="9">
    <location>
        <position position="80"/>
    </location>
</feature>
<feature type="active site" description="Proton acceptor" evidence="9">
    <location>
        <position position="144"/>
    </location>
</feature>
<evidence type="ECO:0000313" key="13">
    <source>
        <dbReference type="Proteomes" id="UP000494106"/>
    </source>
</evidence>
<keyword evidence="7 10" id="KW-0862">Zinc</keyword>
<organism evidence="12 13">
    <name type="scientific">Arctia plantaginis</name>
    <name type="common">Wood tiger moth</name>
    <name type="synonym">Phalaena plantaginis</name>
    <dbReference type="NCBI Taxonomy" id="874455"/>
    <lineage>
        <taxon>Eukaryota</taxon>
        <taxon>Metazoa</taxon>
        <taxon>Ecdysozoa</taxon>
        <taxon>Arthropoda</taxon>
        <taxon>Hexapoda</taxon>
        <taxon>Insecta</taxon>
        <taxon>Pterygota</taxon>
        <taxon>Neoptera</taxon>
        <taxon>Endopterygota</taxon>
        <taxon>Lepidoptera</taxon>
        <taxon>Glossata</taxon>
        <taxon>Ditrysia</taxon>
        <taxon>Noctuoidea</taxon>
        <taxon>Erebidae</taxon>
        <taxon>Arctiinae</taxon>
        <taxon>Arctia</taxon>
    </lineage>
</organism>
<comment type="subcellular location">
    <subcellularLocation>
        <location evidence="1">Cytoplasm</location>
    </subcellularLocation>
</comment>
<feature type="binding site" evidence="10">
    <location>
        <position position="110"/>
    </location>
    <ligand>
        <name>Zn(2+)</name>
        <dbReference type="ChEBI" id="CHEBI:29105"/>
        <label>1</label>
    </ligand>
</feature>
<dbReference type="EMBL" id="CADEBC010000528">
    <property type="protein sequence ID" value="CAB3246802.1"/>
    <property type="molecule type" value="Genomic_DNA"/>
</dbReference>
<evidence type="ECO:0000256" key="7">
    <source>
        <dbReference type="ARBA" id="ARBA00022833"/>
    </source>
</evidence>
<dbReference type="FunFam" id="3.40.630.10:FF:000019">
    <property type="entry name" value="Aminoacylase 1"/>
    <property type="match status" value="1"/>
</dbReference>
<feature type="domain" description="Peptidase M20 dimerisation" evidence="11">
    <location>
        <begin position="186"/>
        <end position="293"/>
    </location>
</feature>
<dbReference type="PIRSF" id="PIRSF036696">
    <property type="entry name" value="ACY-1"/>
    <property type="match status" value="1"/>
</dbReference>
<name>A0A8S1AMW1_ARCPL</name>
<dbReference type="GO" id="GO:0046872">
    <property type="term" value="F:metal ion binding"/>
    <property type="evidence" value="ECO:0007669"/>
    <property type="project" value="UniProtKB-KW"/>
</dbReference>
<evidence type="ECO:0000313" key="12">
    <source>
        <dbReference type="EMBL" id="CAB3246802.1"/>
    </source>
</evidence>
<proteinExistence type="inferred from homology"/>
<dbReference type="FunFam" id="3.30.70.360:FF:000005">
    <property type="entry name" value="Putative Aminoacylase-1"/>
    <property type="match status" value="1"/>
</dbReference>
<evidence type="ECO:0000256" key="8">
    <source>
        <dbReference type="ARBA" id="ARBA00029656"/>
    </source>
</evidence>
<dbReference type="InterPro" id="IPR002933">
    <property type="entry name" value="Peptidase_M20"/>
</dbReference>
<dbReference type="Pfam" id="PF07687">
    <property type="entry name" value="M20_dimer"/>
    <property type="match status" value="1"/>
</dbReference>
<evidence type="ECO:0000256" key="10">
    <source>
        <dbReference type="PIRSR" id="PIRSR036696-2"/>
    </source>
</evidence>
<keyword evidence="13" id="KW-1185">Reference proteome</keyword>
<dbReference type="NCBIfam" id="TIGR01880">
    <property type="entry name" value="Ac-peptdase-euk"/>
    <property type="match status" value="1"/>
</dbReference>
<accession>A0A8S1AMW1</accession>
<evidence type="ECO:0000256" key="2">
    <source>
        <dbReference type="ARBA" id="ARBA00006247"/>
    </source>
</evidence>
<dbReference type="PROSITE" id="PS00758">
    <property type="entry name" value="ARGE_DAPE_CPG2_1"/>
    <property type="match status" value="1"/>
</dbReference>
<dbReference type="InterPro" id="IPR036264">
    <property type="entry name" value="Bact_exopeptidase_dim_dom"/>
</dbReference>
<dbReference type="AlphaFoldDB" id="A0A8S1AMW1"/>
<evidence type="ECO:0000256" key="6">
    <source>
        <dbReference type="ARBA" id="ARBA00022801"/>
    </source>
</evidence>
<gene>
    <name evidence="12" type="ORF">APLA_LOCUS11046</name>
</gene>
<dbReference type="InterPro" id="IPR052083">
    <property type="entry name" value="Aminoacylase-1_M20A"/>
</dbReference>
<dbReference type="CDD" id="cd05646">
    <property type="entry name" value="M20_AcylaseI_like"/>
    <property type="match status" value="1"/>
</dbReference>
<feature type="binding site" evidence="10">
    <location>
        <position position="110"/>
    </location>
    <ligand>
        <name>Zn(2+)</name>
        <dbReference type="ChEBI" id="CHEBI:29105"/>
        <label>2</label>
    </ligand>
</feature>
<evidence type="ECO:0000259" key="11">
    <source>
        <dbReference type="Pfam" id="PF07687"/>
    </source>
</evidence>
<dbReference type="Proteomes" id="UP000494106">
    <property type="component" value="Unassembled WGS sequence"/>
</dbReference>
<feature type="binding site" evidence="10">
    <location>
        <position position="145"/>
    </location>
    <ligand>
        <name>Zn(2+)</name>
        <dbReference type="ChEBI" id="CHEBI:29105"/>
        <label>2</label>
    </ligand>
</feature>
<dbReference type="EC" id="3.5.1.14" evidence="3"/>
<dbReference type="GO" id="GO:0005737">
    <property type="term" value="C:cytoplasm"/>
    <property type="evidence" value="ECO:0007669"/>
    <property type="project" value="UniProtKB-SubCell"/>
</dbReference>
<dbReference type="SUPFAM" id="SSF55031">
    <property type="entry name" value="Bacterial exopeptidase dimerisation domain"/>
    <property type="match status" value="1"/>
</dbReference>
<evidence type="ECO:0000256" key="4">
    <source>
        <dbReference type="ARBA" id="ARBA00022490"/>
    </source>
</evidence>
<comment type="cofactor">
    <cofactor evidence="10">
        <name>Zn(2+)</name>
        <dbReference type="ChEBI" id="CHEBI:29105"/>
    </cofactor>
    <text evidence="10">Binds 2 Zn(2+) ions per subunit.</text>
</comment>
<dbReference type="InterPro" id="IPR001261">
    <property type="entry name" value="ArgE/DapE_CS"/>
</dbReference>
<dbReference type="GO" id="GO:0004046">
    <property type="term" value="F:aminoacylase activity"/>
    <property type="evidence" value="ECO:0007669"/>
    <property type="project" value="UniProtKB-EC"/>
</dbReference>
<evidence type="ECO:0000256" key="1">
    <source>
        <dbReference type="ARBA" id="ARBA00004496"/>
    </source>
</evidence>
<keyword evidence="5 10" id="KW-0479">Metal-binding</keyword>
<protein>
    <recommendedName>
        <fullName evidence="3">N-acyl-aliphatic-L-amino acid amidohydrolase</fullName>
        <ecNumber evidence="3">3.5.1.14</ecNumber>
    </recommendedName>
    <alternativeName>
        <fullName evidence="8">N-acyl-L-amino-acid amidohydrolase</fullName>
    </alternativeName>
</protein>
<dbReference type="SUPFAM" id="SSF53187">
    <property type="entry name" value="Zn-dependent exopeptidases"/>
    <property type="match status" value="1"/>
</dbReference>
<keyword evidence="6" id="KW-0378">Hydrolase</keyword>
<evidence type="ECO:0000256" key="5">
    <source>
        <dbReference type="ARBA" id="ARBA00022723"/>
    </source>
</evidence>
<dbReference type="Gene3D" id="3.40.630.10">
    <property type="entry name" value="Zn peptidases"/>
    <property type="match status" value="1"/>
</dbReference>
<dbReference type="InterPro" id="IPR011650">
    <property type="entry name" value="Peptidase_M20_dimer"/>
</dbReference>
<dbReference type="GO" id="GO:0006520">
    <property type="term" value="P:amino acid metabolic process"/>
    <property type="evidence" value="ECO:0007669"/>
    <property type="project" value="InterPro"/>
</dbReference>